<dbReference type="RefSeq" id="WP_163903533.1">
    <property type="nucleotide sequence ID" value="NZ_CP048427.1"/>
</dbReference>
<reference evidence="4 5" key="1">
    <citation type="submission" date="2020-02" db="EMBL/GenBank/DDBJ databases">
        <title>Genome sequence of the type strain CCBAU10050 of Rhizobium daejeonense.</title>
        <authorList>
            <person name="Gao J."/>
            <person name="Sun J."/>
        </authorList>
    </citation>
    <scope>NUCLEOTIDE SEQUENCE [LARGE SCALE GENOMIC DNA]</scope>
    <source>
        <strain evidence="4 5">CCBAU10050</strain>
    </source>
</reference>
<dbReference type="InterPro" id="IPR018060">
    <property type="entry name" value="HTH_AraC"/>
</dbReference>
<dbReference type="SMART" id="SM00342">
    <property type="entry name" value="HTH_ARAC"/>
    <property type="match status" value="1"/>
</dbReference>
<dbReference type="EMBL" id="JAAKZH010000002">
    <property type="protein sequence ID" value="NGO63796.1"/>
    <property type="molecule type" value="Genomic_DNA"/>
</dbReference>
<dbReference type="InterPro" id="IPR053142">
    <property type="entry name" value="PchR_regulatory_protein"/>
</dbReference>
<dbReference type="GO" id="GO:0003700">
    <property type="term" value="F:DNA-binding transcription factor activity"/>
    <property type="evidence" value="ECO:0007669"/>
    <property type="project" value="InterPro"/>
</dbReference>
<evidence type="ECO:0000313" key="4">
    <source>
        <dbReference type="EMBL" id="NGO63796.1"/>
    </source>
</evidence>
<keyword evidence="1" id="KW-0805">Transcription regulation</keyword>
<evidence type="ECO:0000256" key="2">
    <source>
        <dbReference type="ARBA" id="ARBA00023163"/>
    </source>
</evidence>
<evidence type="ECO:0000313" key="5">
    <source>
        <dbReference type="Proteomes" id="UP000477849"/>
    </source>
</evidence>
<dbReference type="SUPFAM" id="SSF46689">
    <property type="entry name" value="Homeodomain-like"/>
    <property type="match status" value="2"/>
</dbReference>
<keyword evidence="2" id="KW-0804">Transcription</keyword>
<name>A0A6M1SAN9_9HYPH</name>
<accession>A0A6M1SAN9</accession>
<comment type="caution">
    <text evidence="4">The sequence shown here is derived from an EMBL/GenBank/DDBJ whole genome shotgun (WGS) entry which is preliminary data.</text>
</comment>
<gene>
    <name evidence="4" type="ORF">G6N76_08915</name>
</gene>
<keyword evidence="5" id="KW-1185">Reference proteome</keyword>
<dbReference type="Gene3D" id="1.10.10.60">
    <property type="entry name" value="Homeodomain-like"/>
    <property type="match status" value="1"/>
</dbReference>
<dbReference type="PANTHER" id="PTHR47893:SF1">
    <property type="entry name" value="REGULATORY PROTEIN PCHR"/>
    <property type="match status" value="1"/>
</dbReference>
<dbReference type="AlphaFoldDB" id="A0A6M1SAN9"/>
<evidence type="ECO:0000259" key="3">
    <source>
        <dbReference type="PROSITE" id="PS01124"/>
    </source>
</evidence>
<feature type="domain" description="HTH araC/xylS-type" evidence="3">
    <location>
        <begin position="220"/>
        <end position="319"/>
    </location>
</feature>
<dbReference type="GO" id="GO:0043565">
    <property type="term" value="F:sequence-specific DNA binding"/>
    <property type="evidence" value="ECO:0007669"/>
    <property type="project" value="InterPro"/>
</dbReference>
<protein>
    <submittedName>
        <fullName evidence="4">Helix-turn-helix transcriptional regulator</fullName>
    </submittedName>
</protein>
<dbReference type="PROSITE" id="PS01124">
    <property type="entry name" value="HTH_ARAC_FAMILY_2"/>
    <property type="match status" value="1"/>
</dbReference>
<dbReference type="Pfam" id="PF12833">
    <property type="entry name" value="HTH_18"/>
    <property type="match status" value="1"/>
</dbReference>
<dbReference type="PANTHER" id="PTHR47893">
    <property type="entry name" value="REGULATORY PROTEIN PCHR"/>
    <property type="match status" value="1"/>
</dbReference>
<dbReference type="InterPro" id="IPR009057">
    <property type="entry name" value="Homeodomain-like_sf"/>
</dbReference>
<sequence length="323" mass="35968">MDEMAWVAETAVASMAQNFDPDGRIVFDDGPFSGFIERIPVRSGIALYRVEGVSSHAWRLTAQGDAPAGNLVFGAMLDGAGAIEAKGNARQNWKCGGRSFVLSLAEREITYHIEAGKQWRAVTLLLEPAALDALAEQNGLPPLVRAALDDGQLPILHMFELNRAVMRAAHDLLQPPYRGNMAMLWRESKVLELLTHQFDHLAESPASPPPITPRDLARVREAHDLLMADLRTPPSLDELAALVRLAPRRLNQGFRHVYGMTVFEALLDARMKTAHKMICEKRDIPLKHLAWMVGYNQLSNFISAYRRRFGVPPGQHRRESEAG</sequence>
<evidence type="ECO:0000256" key="1">
    <source>
        <dbReference type="ARBA" id="ARBA00023015"/>
    </source>
</evidence>
<proteinExistence type="predicted"/>
<organism evidence="4 5">
    <name type="scientific">Rhizobium daejeonense</name>
    <dbReference type="NCBI Taxonomy" id="240521"/>
    <lineage>
        <taxon>Bacteria</taxon>
        <taxon>Pseudomonadati</taxon>
        <taxon>Pseudomonadota</taxon>
        <taxon>Alphaproteobacteria</taxon>
        <taxon>Hyphomicrobiales</taxon>
        <taxon>Rhizobiaceae</taxon>
        <taxon>Rhizobium/Agrobacterium group</taxon>
        <taxon>Rhizobium</taxon>
    </lineage>
</organism>
<dbReference type="Proteomes" id="UP000477849">
    <property type="component" value="Unassembled WGS sequence"/>
</dbReference>